<evidence type="ECO:0000256" key="3">
    <source>
        <dbReference type="RuleBase" id="RU003345"/>
    </source>
</evidence>
<dbReference type="InterPro" id="IPR029510">
    <property type="entry name" value="Ald_DH_CS_GLU"/>
</dbReference>
<evidence type="ECO:0000256" key="2">
    <source>
        <dbReference type="ARBA" id="ARBA00023002"/>
    </source>
</evidence>
<dbReference type="PROSITE" id="PS00687">
    <property type="entry name" value="ALDEHYDE_DEHYDR_GLU"/>
    <property type="match status" value="1"/>
</dbReference>
<name>A0A6G7PXG6_9BACT</name>
<dbReference type="Gene3D" id="3.40.309.10">
    <property type="entry name" value="Aldehyde Dehydrogenase, Chain A, domain 2"/>
    <property type="match status" value="1"/>
</dbReference>
<dbReference type="InterPro" id="IPR016163">
    <property type="entry name" value="Ald_DH_C"/>
</dbReference>
<dbReference type="Pfam" id="PF00171">
    <property type="entry name" value="Aldedh"/>
    <property type="match status" value="1"/>
</dbReference>
<evidence type="ECO:0000256" key="1">
    <source>
        <dbReference type="ARBA" id="ARBA00009986"/>
    </source>
</evidence>
<evidence type="ECO:0000313" key="5">
    <source>
        <dbReference type="Proteomes" id="UP000502179"/>
    </source>
</evidence>
<proteinExistence type="inferred from homology"/>
<keyword evidence="5" id="KW-1185">Reference proteome</keyword>
<reference evidence="4 5" key="1">
    <citation type="submission" date="2020-02" db="EMBL/GenBank/DDBJ databases">
        <title>Genome analysis of Thermosulfuriphilus ammonigenes ST65T, an anaerobic thermophilic chemolithoautotrophic bacterium isolated from a deep-sea hydrothermal vent.</title>
        <authorList>
            <person name="Slobodkina G."/>
            <person name="Allioux M."/>
            <person name="Merkel A."/>
            <person name="Alain K."/>
            <person name="Jebbar M."/>
            <person name="Slobodkin A."/>
        </authorList>
    </citation>
    <scope>NUCLEOTIDE SEQUENCE [LARGE SCALE GENOMIC DNA]</scope>
    <source>
        <strain evidence="4 5">ST65</strain>
    </source>
</reference>
<organism evidence="4 5">
    <name type="scientific">Thermosulfuriphilus ammonigenes</name>
    <dbReference type="NCBI Taxonomy" id="1936021"/>
    <lineage>
        <taxon>Bacteria</taxon>
        <taxon>Pseudomonadati</taxon>
        <taxon>Thermodesulfobacteriota</taxon>
        <taxon>Thermodesulfobacteria</taxon>
        <taxon>Thermodesulfobacteriales</taxon>
        <taxon>Thermodesulfobacteriaceae</taxon>
        <taxon>Thermosulfuriphilus</taxon>
    </lineage>
</organism>
<dbReference type="EMBL" id="CP048877">
    <property type="protein sequence ID" value="QIJ72352.1"/>
    <property type="molecule type" value="Genomic_DNA"/>
</dbReference>
<accession>A0A6G7PXG6</accession>
<dbReference type="AlphaFoldDB" id="A0A6G7PXG6"/>
<gene>
    <name evidence="4" type="ORF">G4V39_08730</name>
</gene>
<dbReference type="FunFam" id="3.40.605.10:FF:000007">
    <property type="entry name" value="NAD/NADP-dependent betaine aldehyde dehydrogenase"/>
    <property type="match status" value="1"/>
</dbReference>
<dbReference type="Gene3D" id="3.40.605.10">
    <property type="entry name" value="Aldehyde Dehydrogenase, Chain A, domain 1"/>
    <property type="match status" value="1"/>
</dbReference>
<dbReference type="InterPro" id="IPR016161">
    <property type="entry name" value="Ald_DH/histidinol_DH"/>
</dbReference>
<dbReference type="InterPro" id="IPR016162">
    <property type="entry name" value="Ald_DH_N"/>
</dbReference>
<keyword evidence="2 3" id="KW-0560">Oxidoreductase</keyword>
<dbReference type="SUPFAM" id="SSF53720">
    <property type="entry name" value="ALDH-like"/>
    <property type="match status" value="1"/>
</dbReference>
<dbReference type="RefSeq" id="WP_166032570.1">
    <property type="nucleotide sequence ID" value="NZ_CP048877.1"/>
</dbReference>
<dbReference type="Proteomes" id="UP000502179">
    <property type="component" value="Chromosome"/>
</dbReference>
<dbReference type="KEGG" id="tav:G4V39_08730"/>
<sequence>MAKLFYNYIGGNWIPAVSGETFENINPSNINEILGLFPRSNKQDVDMAVSAAQKAFRDWKDTPPPERAEILFEAARLLIANKEQLANVILKENGKTFSACLGEVQSAIDMANFMAGEGRRMYGKTTHSGLRKRFAMTKRFPIGVVGIILPFNFPLALTAWRVFPALICGNTVVLKSDENSPETPVHFVKILEQAGLPKGVLNLVHGFGLDVGESMTKHPGISMISFTGSSVTGSLVASNCAKRHAKVSLELGGKNAVIVMDDADLDLAVDGVICGAFSVSGQRCTATSRVIIHKNVYDVFIEKMLSRVSNLKIGPADDESSDVTPLINKKQLDRILAFIDKAKQQGCRILFGGSQLRGGLYDRGYYIQPTIIDQVTPDMEIAQEEIFGPVLIVFKVSSYDEAIKIHNFSQYGLSASLFTRDVNKAFSFFDDAEAGVCYVNAPTFGSEPHMPFGGVKKSGQGYREVGWAAIETYSELKTIYVDYSAKIQNVQFVSKD</sequence>
<dbReference type="PANTHER" id="PTHR11699">
    <property type="entry name" value="ALDEHYDE DEHYDROGENASE-RELATED"/>
    <property type="match status" value="1"/>
</dbReference>
<protein>
    <submittedName>
        <fullName evidence="4">Aldehyde dehydrogenase family protein</fullName>
    </submittedName>
</protein>
<dbReference type="InterPro" id="IPR015590">
    <property type="entry name" value="Aldehyde_DH_dom"/>
</dbReference>
<dbReference type="FunFam" id="3.40.309.10:FF:000009">
    <property type="entry name" value="Aldehyde dehydrogenase A"/>
    <property type="match status" value="1"/>
</dbReference>
<dbReference type="GO" id="GO:0016620">
    <property type="term" value="F:oxidoreductase activity, acting on the aldehyde or oxo group of donors, NAD or NADP as acceptor"/>
    <property type="evidence" value="ECO:0007669"/>
    <property type="project" value="InterPro"/>
</dbReference>
<comment type="similarity">
    <text evidence="1 3">Belongs to the aldehyde dehydrogenase family.</text>
</comment>
<evidence type="ECO:0000313" key="4">
    <source>
        <dbReference type="EMBL" id="QIJ72352.1"/>
    </source>
</evidence>